<keyword evidence="2" id="KW-1185">Reference proteome</keyword>
<proteinExistence type="predicted"/>
<dbReference type="Proteomes" id="UP001234297">
    <property type="component" value="Chromosome 4"/>
</dbReference>
<evidence type="ECO:0000313" key="1">
    <source>
        <dbReference type="EMBL" id="KAJ8617054.1"/>
    </source>
</evidence>
<comment type="caution">
    <text evidence="1">The sequence shown here is derived from an EMBL/GenBank/DDBJ whole genome shotgun (WGS) entry which is preliminary data.</text>
</comment>
<organism evidence="1 2">
    <name type="scientific">Persea americana</name>
    <name type="common">Avocado</name>
    <dbReference type="NCBI Taxonomy" id="3435"/>
    <lineage>
        <taxon>Eukaryota</taxon>
        <taxon>Viridiplantae</taxon>
        <taxon>Streptophyta</taxon>
        <taxon>Embryophyta</taxon>
        <taxon>Tracheophyta</taxon>
        <taxon>Spermatophyta</taxon>
        <taxon>Magnoliopsida</taxon>
        <taxon>Magnoliidae</taxon>
        <taxon>Laurales</taxon>
        <taxon>Lauraceae</taxon>
        <taxon>Persea</taxon>
    </lineage>
</organism>
<dbReference type="EMBL" id="CM056812">
    <property type="protein sequence ID" value="KAJ8617054.1"/>
    <property type="molecule type" value="Genomic_DNA"/>
</dbReference>
<sequence>MGLLTHTTKREDLKPADHIYSWRKLKSYAHHGIYMGNDMVIHFIPQGKHESPPTQICKKCCDYRKTMLGDPKKAVDKVSISCLGCFLIGGKLKRAVYSVSEFEAAVKRSMTCFTATADPPEKVLERATSLLQTGFGRYNLLLNNCEDFAFYCRTGNNCPQGRGNKLSIASSIVAGGICTVGKAADGAYNNLRVDFKGKGPKFEGDEDGDNQRV</sequence>
<gene>
    <name evidence="1" type="ORF">MRB53_013240</name>
</gene>
<reference evidence="1 2" key="1">
    <citation type="journal article" date="2022" name="Hortic Res">
        <title>A haplotype resolved chromosomal level avocado genome allows analysis of novel avocado genes.</title>
        <authorList>
            <person name="Nath O."/>
            <person name="Fletcher S.J."/>
            <person name="Hayward A."/>
            <person name="Shaw L.M."/>
            <person name="Masouleh A.K."/>
            <person name="Furtado A."/>
            <person name="Henry R.J."/>
            <person name="Mitter N."/>
        </authorList>
    </citation>
    <scope>NUCLEOTIDE SEQUENCE [LARGE SCALE GENOMIC DNA]</scope>
    <source>
        <strain evidence="2">cv. Hass</strain>
    </source>
</reference>
<evidence type="ECO:0000313" key="2">
    <source>
        <dbReference type="Proteomes" id="UP001234297"/>
    </source>
</evidence>
<accession>A0ACC2K7X1</accession>
<name>A0ACC2K7X1_PERAE</name>
<protein>
    <submittedName>
        <fullName evidence="1">Uncharacterized protein</fullName>
    </submittedName>
</protein>